<dbReference type="InterPro" id="IPR036728">
    <property type="entry name" value="PBP_GOBP_sf"/>
</dbReference>
<name>A0A9N9T916_DIABA</name>
<evidence type="ECO:0000256" key="1">
    <source>
        <dbReference type="SAM" id="SignalP"/>
    </source>
</evidence>
<dbReference type="OrthoDB" id="8194670at2759"/>
<dbReference type="SUPFAM" id="SSF47565">
    <property type="entry name" value="Insect pheromone/odorant-binding proteins"/>
    <property type="match status" value="1"/>
</dbReference>
<gene>
    <name evidence="2" type="ORF">DIABBA_LOCUS11289</name>
</gene>
<dbReference type="CDD" id="cd23992">
    <property type="entry name" value="PBP_GOBP"/>
    <property type="match status" value="1"/>
</dbReference>
<proteinExistence type="predicted"/>
<dbReference type="InterPro" id="IPR006170">
    <property type="entry name" value="PBP/GOBP"/>
</dbReference>
<dbReference type="Proteomes" id="UP001153709">
    <property type="component" value="Chromosome 7"/>
</dbReference>
<dbReference type="GO" id="GO:0005549">
    <property type="term" value="F:odorant binding"/>
    <property type="evidence" value="ECO:0007669"/>
    <property type="project" value="InterPro"/>
</dbReference>
<evidence type="ECO:0000313" key="3">
    <source>
        <dbReference type="Proteomes" id="UP001153709"/>
    </source>
</evidence>
<accession>A0A9N9T916</accession>
<reference evidence="2" key="1">
    <citation type="submission" date="2022-01" db="EMBL/GenBank/DDBJ databases">
        <authorList>
            <person name="King R."/>
        </authorList>
    </citation>
    <scope>NUCLEOTIDE SEQUENCE</scope>
</reference>
<keyword evidence="3" id="KW-1185">Reference proteome</keyword>
<dbReference type="Pfam" id="PF01395">
    <property type="entry name" value="PBP_GOBP"/>
    <property type="match status" value="1"/>
</dbReference>
<dbReference type="SMART" id="SM00708">
    <property type="entry name" value="PhBP"/>
    <property type="match status" value="1"/>
</dbReference>
<protein>
    <submittedName>
        <fullName evidence="2">Uncharacterized protein</fullName>
    </submittedName>
</protein>
<dbReference type="AlphaFoldDB" id="A0A9N9T916"/>
<feature type="signal peptide" evidence="1">
    <location>
        <begin position="1"/>
        <end position="19"/>
    </location>
</feature>
<keyword evidence="1" id="KW-0732">Signal</keyword>
<sequence>MNAVIVICVLIASFVYLEAAPPARKTEAEKREDMKHREIIGLSCMKEIKLDRSVVEQAMANLGHSEDPKYKDFLSCSYKKQGYQDENGNILYENISNFLSDYYKPGSLKIVDKCKGTTGSNDGEKAYNAMRCVISTLNEISDEELL</sequence>
<dbReference type="EMBL" id="OU898282">
    <property type="protein sequence ID" value="CAG9838394.1"/>
    <property type="molecule type" value="Genomic_DNA"/>
</dbReference>
<organism evidence="2 3">
    <name type="scientific">Diabrotica balteata</name>
    <name type="common">Banded cucumber beetle</name>
    <dbReference type="NCBI Taxonomy" id="107213"/>
    <lineage>
        <taxon>Eukaryota</taxon>
        <taxon>Metazoa</taxon>
        <taxon>Ecdysozoa</taxon>
        <taxon>Arthropoda</taxon>
        <taxon>Hexapoda</taxon>
        <taxon>Insecta</taxon>
        <taxon>Pterygota</taxon>
        <taxon>Neoptera</taxon>
        <taxon>Endopterygota</taxon>
        <taxon>Coleoptera</taxon>
        <taxon>Polyphaga</taxon>
        <taxon>Cucujiformia</taxon>
        <taxon>Chrysomeloidea</taxon>
        <taxon>Chrysomelidae</taxon>
        <taxon>Galerucinae</taxon>
        <taxon>Diabroticina</taxon>
        <taxon>Diabroticites</taxon>
        <taxon>Diabrotica</taxon>
    </lineage>
</organism>
<feature type="chain" id="PRO_5040503754" evidence="1">
    <location>
        <begin position="20"/>
        <end position="146"/>
    </location>
</feature>
<dbReference type="Gene3D" id="1.10.238.20">
    <property type="entry name" value="Pheromone/general odorant binding protein domain"/>
    <property type="match status" value="1"/>
</dbReference>
<evidence type="ECO:0000313" key="2">
    <source>
        <dbReference type="EMBL" id="CAG9838394.1"/>
    </source>
</evidence>